<evidence type="ECO:0000313" key="2">
    <source>
        <dbReference type="EMBL" id="CAI8009675.1"/>
    </source>
</evidence>
<dbReference type="Pfam" id="PF00041">
    <property type="entry name" value="fn3"/>
    <property type="match status" value="1"/>
</dbReference>
<feature type="domain" description="Fibronectin type-III" evidence="1">
    <location>
        <begin position="109"/>
        <end position="188"/>
    </location>
</feature>
<dbReference type="PROSITE" id="PS50853">
    <property type="entry name" value="FN3"/>
    <property type="match status" value="1"/>
</dbReference>
<dbReference type="AlphaFoldDB" id="A0AA35RDW6"/>
<dbReference type="InterPro" id="IPR013783">
    <property type="entry name" value="Ig-like_fold"/>
</dbReference>
<gene>
    <name evidence="2" type="ORF">GBAR_LOCUS6460</name>
</gene>
<evidence type="ECO:0000259" key="1">
    <source>
        <dbReference type="PROSITE" id="PS50853"/>
    </source>
</evidence>
<sequence>MPCQVQLCGNDTNSALCQLDTEIMEYYSLGTYTNFQWTITDCNPLEFMIHYDGGTEASVAKRKLIKKSFVYFKKGNGPTKFTFVNEEHPVIYHFEVSGSGVGSVQGIPPPTNVSAVQEGLTSIIVSWTPSSNATGYRIYYDGSGGHSGFEDVTDGSTDNYILEGVQMGSYTIFIMAPLKIILQALLWS</sequence>
<reference evidence="2" key="1">
    <citation type="submission" date="2023-03" db="EMBL/GenBank/DDBJ databases">
        <authorList>
            <person name="Steffen K."/>
            <person name="Cardenas P."/>
        </authorList>
    </citation>
    <scope>NUCLEOTIDE SEQUENCE</scope>
</reference>
<dbReference type="InterPro" id="IPR003961">
    <property type="entry name" value="FN3_dom"/>
</dbReference>
<dbReference type="SUPFAM" id="SSF49265">
    <property type="entry name" value="Fibronectin type III"/>
    <property type="match status" value="1"/>
</dbReference>
<comment type="caution">
    <text evidence="2">The sequence shown here is derived from an EMBL/GenBank/DDBJ whole genome shotgun (WGS) entry which is preliminary data.</text>
</comment>
<dbReference type="CDD" id="cd00063">
    <property type="entry name" value="FN3"/>
    <property type="match status" value="1"/>
</dbReference>
<evidence type="ECO:0000313" key="3">
    <source>
        <dbReference type="Proteomes" id="UP001174909"/>
    </source>
</evidence>
<accession>A0AA35RDW6</accession>
<organism evidence="2 3">
    <name type="scientific">Geodia barretti</name>
    <name type="common">Barrett's horny sponge</name>
    <dbReference type="NCBI Taxonomy" id="519541"/>
    <lineage>
        <taxon>Eukaryota</taxon>
        <taxon>Metazoa</taxon>
        <taxon>Porifera</taxon>
        <taxon>Demospongiae</taxon>
        <taxon>Heteroscleromorpha</taxon>
        <taxon>Tetractinellida</taxon>
        <taxon>Astrophorina</taxon>
        <taxon>Geodiidae</taxon>
        <taxon>Geodia</taxon>
    </lineage>
</organism>
<protein>
    <recommendedName>
        <fullName evidence="1">Fibronectin type-III domain-containing protein</fullName>
    </recommendedName>
</protein>
<dbReference type="Gene3D" id="2.60.40.10">
    <property type="entry name" value="Immunoglobulins"/>
    <property type="match status" value="1"/>
</dbReference>
<keyword evidence="3" id="KW-1185">Reference proteome</keyword>
<name>A0AA35RDW6_GEOBA</name>
<proteinExistence type="predicted"/>
<dbReference type="Proteomes" id="UP001174909">
    <property type="component" value="Unassembled WGS sequence"/>
</dbReference>
<dbReference type="EMBL" id="CASHTH010000985">
    <property type="protein sequence ID" value="CAI8009675.1"/>
    <property type="molecule type" value="Genomic_DNA"/>
</dbReference>
<dbReference type="InterPro" id="IPR036116">
    <property type="entry name" value="FN3_sf"/>
</dbReference>